<evidence type="ECO:0000259" key="1">
    <source>
        <dbReference type="Pfam" id="PF13456"/>
    </source>
</evidence>
<dbReference type="CDD" id="cd06222">
    <property type="entry name" value="RNase_H_like"/>
    <property type="match status" value="1"/>
</dbReference>
<comment type="caution">
    <text evidence="2">The sequence shown here is derived from an EMBL/GenBank/DDBJ whole genome shotgun (WGS) entry which is preliminary data.</text>
</comment>
<name>A0AAN8W4U9_9MAGN</name>
<dbReference type="Gene3D" id="3.30.420.10">
    <property type="entry name" value="Ribonuclease H-like superfamily/Ribonuclease H"/>
    <property type="match status" value="1"/>
</dbReference>
<accession>A0AAN8W4U9</accession>
<dbReference type="InterPro" id="IPR002156">
    <property type="entry name" value="RNaseH_domain"/>
</dbReference>
<dbReference type="InterPro" id="IPR036397">
    <property type="entry name" value="RNaseH_sf"/>
</dbReference>
<dbReference type="Proteomes" id="UP001370490">
    <property type="component" value="Unassembled WGS sequence"/>
</dbReference>
<dbReference type="PANTHER" id="PTHR47723">
    <property type="entry name" value="OS05G0353850 PROTEIN"/>
    <property type="match status" value="1"/>
</dbReference>
<reference evidence="2 3" key="1">
    <citation type="submission" date="2023-12" db="EMBL/GenBank/DDBJ databases">
        <title>A high-quality genome assembly for Dillenia turbinata (Dilleniales).</title>
        <authorList>
            <person name="Chanderbali A."/>
        </authorList>
    </citation>
    <scope>NUCLEOTIDE SEQUENCE [LARGE SCALE GENOMIC DNA]</scope>
    <source>
        <strain evidence="2">LSX21</strain>
        <tissue evidence="2">Leaf</tissue>
    </source>
</reference>
<protein>
    <submittedName>
        <fullName evidence="2">Ribonuclease H domain</fullName>
    </submittedName>
</protein>
<sequence>MRGKSLGECVAGFYSNIGKSEVLQAEIWGLREGLFMTKKQWFYITEVKCHSEVLVKLLKEDMSDDHPLACIIQDCKNVMRDLRVQQVNHVYREANVCVDHMATRGKGAAMS</sequence>
<dbReference type="InterPro" id="IPR053151">
    <property type="entry name" value="RNase_H-like"/>
</dbReference>
<keyword evidence="3" id="KW-1185">Reference proteome</keyword>
<dbReference type="AlphaFoldDB" id="A0AAN8W4U9"/>
<dbReference type="Pfam" id="PF13456">
    <property type="entry name" value="RVT_3"/>
    <property type="match status" value="1"/>
</dbReference>
<dbReference type="GO" id="GO:0004523">
    <property type="term" value="F:RNA-DNA hybrid ribonuclease activity"/>
    <property type="evidence" value="ECO:0007669"/>
    <property type="project" value="InterPro"/>
</dbReference>
<dbReference type="GO" id="GO:0003676">
    <property type="term" value="F:nucleic acid binding"/>
    <property type="evidence" value="ECO:0007669"/>
    <property type="project" value="InterPro"/>
</dbReference>
<proteinExistence type="predicted"/>
<dbReference type="EMBL" id="JBAMMX010000005">
    <property type="protein sequence ID" value="KAK6939207.1"/>
    <property type="molecule type" value="Genomic_DNA"/>
</dbReference>
<gene>
    <name evidence="2" type="ORF">RJ641_028738</name>
</gene>
<dbReference type="PANTHER" id="PTHR47723:SF19">
    <property type="entry name" value="POLYNUCLEOTIDYL TRANSFERASE, RIBONUCLEASE H-LIKE SUPERFAMILY PROTEIN"/>
    <property type="match status" value="1"/>
</dbReference>
<feature type="domain" description="RNase H type-1" evidence="1">
    <location>
        <begin position="8"/>
        <end position="104"/>
    </location>
</feature>
<dbReference type="InterPro" id="IPR044730">
    <property type="entry name" value="RNase_H-like_dom_plant"/>
</dbReference>
<evidence type="ECO:0000313" key="2">
    <source>
        <dbReference type="EMBL" id="KAK6939207.1"/>
    </source>
</evidence>
<organism evidence="2 3">
    <name type="scientific">Dillenia turbinata</name>
    <dbReference type="NCBI Taxonomy" id="194707"/>
    <lineage>
        <taxon>Eukaryota</taxon>
        <taxon>Viridiplantae</taxon>
        <taxon>Streptophyta</taxon>
        <taxon>Embryophyta</taxon>
        <taxon>Tracheophyta</taxon>
        <taxon>Spermatophyta</taxon>
        <taxon>Magnoliopsida</taxon>
        <taxon>eudicotyledons</taxon>
        <taxon>Gunneridae</taxon>
        <taxon>Pentapetalae</taxon>
        <taxon>Dilleniales</taxon>
        <taxon>Dilleniaceae</taxon>
        <taxon>Dillenia</taxon>
    </lineage>
</organism>
<evidence type="ECO:0000313" key="3">
    <source>
        <dbReference type="Proteomes" id="UP001370490"/>
    </source>
</evidence>